<feature type="transmembrane region" description="Helical" evidence="7">
    <location>
        <begin position="231"/>
        <end position="254"/>
    </location>
</feature>
<dbReference type="Gene3D" id="1.20.1250.20">
    <property type="entry name" value="MFS general substrate transporter like domains"/>
    <property type="match status" value="1"/>
</dbReference>
<comment type="subcellular location">
    <subcellularLocation>
        <location evidence="1">Cell membrane</location>
        <topology evidence="1">Multi-pass membrane protein</topology>
    </subcellularLocation>
</comment>
<gene>
    <name evidence="8" type="ORF">GA0070214_11443</name>
</gene>
<feature type="transmembrane region" description="Helical" evidence="7">
    <location>
        <begin position="175"/>
        <end position="196"/>
    </location>
</feature>
<evidence type="ECO:0000256" key="2">
    <source>
        <dbReference type="ARBA" id="ARBA00022475"/>
    </source>
</evidence>
<feature type="transmembrane region" description="Helical" evidence="7">
    <location>
        <begin position="55"/>
        <end position="77"/>
    </location>
</feature>
<reference evidence="9" key="1">
    <citation type="submission" date="2016-06" db="EMBL/GenBank/DDBJ databases">
        <authorList>
            <person name="Varghese N."/>
            <person name="Submissions Spin"/>
        </authorList>
    </citation>
    <scope>NUCLEOTIDE SEQUENCE [LARGE SCALE GENOMIC DNA]</scope>
    <source>
        <strain evidence="9">DSM 45246</strain>
    </source>
</reference>
<dbReference type="SUPFAM" id="SSF103473">
    <property type="entry name" value="MFS general substrate transporter"/>
    <property type="match status" value="1"/>
</dbReference>
<keyword evidence="3 7" id="KW-0812">Transmembrane</keyword>
<dbReference type="InterPro" id="IPR011701">
    <property type="entry name" value="MFS"/>
</dbReference>
<organism evidence="8 9">
    <name type="scientific">Micromonospora chaiyaphumensis</name>
    <dbReference type="NCBI Taxonomy" id="307119"/>
    <lineage>
        <taxon>Bacteria</taxon>
        <taxon>Bacillati</taxon>
        <taxon>Actinomycetota</taxon>
        <taxon>Actinomycetes</taxon>
        <taxon>Micromonosporales</taxon>
        <taxon>Micromonosporaceae</taxon>
        <taxon>Micromonospora</taxon>
    </lineage>
</organism>
<keyword evidence="5 7" id="KW-0472">Membrane</keyword>
<dbReference type="GO" id="GO:0005886">
    <property type="term" value="C:plasma membrane"/>
    <property type="evidence" value="ECO:0007669"/>
    <property type="project" value="UniProtKB-SubCell"/>
</dbReference>
<dbReference type="CDD" id="cd06173">
    <property type="entry name" value="MFS_MefA_like"/>
    <property type="match status" value="1"/>
</dbReference>
<feature type="transmembrane region" description="Helical" evidence="7">
    <location>
        <begin position="320"/>
        <end position="343"/>
    </location>
</feature>
<accession>A0A1C4ZF95</accession>
<dbReference type="PANTHER" id="PTHR23513:SF11">
    <property type="entry name" value="STAPHYLOFERRIN A TRANSPORTER"/>
    <property type="match status" value="1"/>
</dbReference>
<sequence>MSDERPALEGPATFRELFSLVEFRVLFTASALSWIGDYVAKAAVTVLVYRQTDSVALSAAAFAASYLPWLVGGPLLSALAERYRYRQVMVACDLVRMALMVLVALPGMPPWAILALIFAATLANPPSQAARSALMPQILAGDRLVVGLSVSASTGQAAQVLGYLLGAAVAAVNPAAALLINAATFGFSAALVRFGLHDRPPAMTEAHRSHLLRETAEGFALVFGRPVLRAIAVLVFSAMLFSIVPEGLAAAWAAERAGDGMDTGTAQAVIMAANPVGYVLGGLVVGRLVAPARRLALMRPLAVIAPAVLVPALLDPPPIVVALLAAACGFAVAGLIPVANGLFVQVLPDGYRARAFGVMASGTQIIQGAAVLATGALAERFAIPSVVGAWSAAGVLLMVLAVLTWPRPATIEAAVEAARVESGATAAKGERCGHSPVRGSTAGDRPGERSRRRHAVT</sequence>
<dbReference type="PANTHER" id="PTHR23513">
    <property type="entry name" value="INTEGRAL MEMBRANE EFFLUX PROTEIN-RELATED"/>
    <property type="match status" value="1"/>
</dbReference>
<dbReference type="Proteomes" id="UP000199629">
    <property type="component" value="Unassembled WGS sequence"/>
</dbReference>
<evidence type="ECO:0000256" key="7">
    <source>
        <dbReference type="SAM" id="Phobius"/>
    </source>
</evidence>
<feature type="transmembrane region" description="Helical" evidence="7">
    <location>
        <begin position="266"/>
        <end position="289"/>
    </location>
</feature>
<evidence type="ECO:0000256" key="4">
    <source>
        <dbReference type="ARBA" id="ARBA00022989"/>
    </source>
</evidence>
<keyword evidence="2" id="KW-1003">Cell membrane</keyword>
<feature type="transmembrane region" description="Helical" evidence="7">
    <location>
        <begin position="97"/>
        <end position="123"/>
    </location>
</feature>
<evidence type="ECO:0000256" key="1">
    <source>
        <dbReference type="ARBA" id="ARBA00004651"/>
    </source>
</evidence>
<evidence type="ECO:0000313" key="9">
    <source>
        <dbReference type="Proteomes" id="UP000199629"/>
    </source>
</evidence>
<evidence type="ECO:0000256" key="5">
    <source>
        <dbReference type="ARBA" id="ARBA00023136"/>
    </source>
</evidence>
<evidence type="ECO:0000256" key="3">
    <source>
        <dbReference type="ARBA" id="ARBA00022692"/>
    </source>
</evidence>
<evidence type="ECO:0000256" key="6">
    <source>
        <dbReference type="SAM" id="MobiDB-lite"/>
    </source>
</evidence>
<dbReference type="InterPro" id="IPR036259">
    <property type="entry name" value="MFS_trans_sf"/>
</dbReference>
<feature type="transmembrane region" description="Helical" evidence="7">
    <location>
        <begin position="296"/>
        <end position="314"/>
    </location>
</feature>
<dbReference type="GO" id="GO:0022857">
    <property type="term" value="F:transmembrane transporter activity"/>
    <property type="evidence" value="ECO:0007669"/>
    <property type="project" value="InterPro"/>
</dbReference>
<feature type="transmembrane region" description="Helical" evidence="7">
    <location>
        <begin position="381"/>
        <end position="403"/>
    </location>
</feature>
<dbReference type="EMBL" id="FMCS01000014">
    <property type="protein sequence ID" value="SCF31554.1"/>
    <property type="molecule type" value="Genomic_DNA"/>
</dbReference>
<dbReference type="AlphaFoldDB" id="A0A1C4ZF95"/>
<feature type="region of interest" description="Disordered" evidence="6">
    <location>
        <begin position="425"/>
        <end position="457"/>
    </location>
</feature>
<protein>
    <submittedName>
        <fullName evidence="8">MFS-type transporter involved in bile tolerance, Atg22 family</fullName>
    </submittedName>
</protein>
<keyword evidence="9" id="KW-1185">Reference proteome</keyword>
<dbReference type="Pfam" id="PF07690">
    <property type="entry name" value="MFS_1"/>
    <property type="match status" value="1"/>
</dbReference>
<evidence type="ECO:0000313" key="8">
    <source>
        <dbReference type="EMBL" id="SCF31554.1"/>
    </source>
</evidence>
<proteinExistence type="predicted"/>
<feature type="transmembrane region" description="Helical" evidence="7">
    <location>
        <begin position="355"/>
        <end position="375"/>
    </location>
</feature>
<name>A0A1C4ZF95_9ACTN</name>
<keyword evidence="4 7" id="KW-1133">Transmembrane helix</keyword>